<keyword evidence="9" id="KW-1185">Reference proteome</keyword>
<feature type="transmembrane region" description="Helical" evidence="6">
    <location>
        <begin position="17"/>
        <end position="39"/>
    </location>
</feature>
<dbReference type="PANTHER" id="PTHR21324:SF2">
    <property type="entry name" value="EG:22E5.9 PROTEIN"/>
    <property type="match status" value="1"/>
</dbReference>
<evidence type="ECO:0000256" key="1">
    <source>
        <dbReference type="ARBA" id="ARBA00004127"/>
    </source>
</evidence>
<dbReference type="EMBL" id="CAWYQH010000001">
    <property type="protein sequence ID" value="CAK8672587.1"/>
    <property type="molecule type" value="Genomic_DNA"/>
</dbReference>
<sequence>MESRDWKNFQTTSLKSFIYLPILAFVLIPGGIIICYAVIYQHEFIRGLPGFPFISDLGVQPPSNAIFSLLFNWGALATFATMYSYYKYVIHTSRQSKLNIAALVFGFITCFGITLVASFEWIDSFVPHMIGAGLTFAGCIVYFWMIVSISWSLVPDVHSRSIVYLRIVIASLTTLLLIAGGVGIMLVQVNKAKFFNMTSILEWCLTYLSYLFLLTFIYDLRNIRTTEVNLKLQRSTNNHPVTSSATCTNDAFVDVV</sequence>
<reference evidence="8 9" key="1">
    <citation type="submission" date="2024-02" db="EMBL/GenBank/DDBJ databases">
        <authorList>
            <person name="Daric V."/>
            <person name="Darras S."/>
        </authorList>
    </citation>
    <scope>NUCLEOTIDE SEQUENCE [LARGE SCALE GENOMIC DNA]</scope>
</reference>
<dbReference type="Proteomes" id="UP001642483">
    <property type="component" value="Unassembled WGS sequence"/>
</dbReference>
<evidence type="ECO:0000256" key="4">
    <source>
        <dbReference type="ARBA" id="ARBA00022989"/>
    </source>
</evidence>
<protein>
    <recommendedName>
        <fullName evidence="7">CWH43-like N-terminal domain-containing protein</fullName>
    </recommendedName>
</protein>
<dbReference type="Pfam" id="PF10277">
    <property type="entry name" value="Frag1"/>
    <property type="match status" value="1"/>
</dbReference>
<evidence type="ECO:0000313" key="9">
    <source>
        <dbReference type="Proteomes" id="UP001642483"/>
    </source>
</evidence>
<feature type="transmembrane region" description="Helical" evidence="6">
    <location>
        <begin position="125"/>
        <end position="151"/>
    </location>
</feature>
<comment type="subcellular location">
    <subcellularLocation>
        <location evidence="1">Endomembrane system</location>
        <topology evidence="1">Multi-pass membrane protein</topology>
    </subcellularLocation>
</comment>
<feature type="domain" description="CWH43-like N-terminal" evidence="7">
    <location>
        <begin position="17"/>
        <end position="222"/>
    </location>
</feature>
<dbReference type="InterPro" id="IPR050911">
    <property type="entry name" value="DRAM/TMEM150_Autophagy_Mod"/>
</dbReference>
<dbReference type="PANTHER" id="PTHR21324">
    <property type="entry name" value="FASTING-INDUCIBLE INTEGRAL MEMBRANE PROTEIN TM6P1-RELATED"/>
    <property type="match status" value="1"/>
</dbReference>
<keyword evidence="3 6" id="KW-0812">Transmembrane</keyword>
<evidence type="ECO:0000256" key="5">
    <source>
        <dbReference type="ARBA" id="ARBA00023136"/>
    </source>
</evidence>
<evidence type="ECO:0000256" key="6">
    <source>
        <dbReference type="SAM" id="Phobius"/>
    </source>
</evidence>
<comment type="similarity">
    <text evidence="2">Belongs to the DRAM/TMEM150 family.</text>
</comment>
<feature type="transmembrane region" description="Helical" evidence="6">
    <location>
        <begin position="65"/>
        <end position="86"/>
    </location>
</feature>
<gene>
    <name evidence="8" type="ORF">CVLEPA_LOCUS2296</name>
</gene>
<proteinExistence type="inferred from homology"/>
<evidence type="ECO:0000256" key="3">
    <source>
        <dbReference type="ARBA" id="ARBA00022692"/>
    </source>
</evidence>
<keyword evidence="5 6" id="KW-0472">Membrane</keyword>
<evidence type="ECO:0000259" key="7">
    <source>
        <dbReference type="Pfam" id="PF10277"/>
    </source>
</evidence>
<evidence type="ECO:0000313" key="8">
    <source>
        <dbReference type="EMBL" id="CAK8672587.1"/>
    </source>
</evidence>
<feature type="transmembrane region" description="Helical" evidence="6">
    <location>
        <begin position="200"/>
        <end position="218"/>
    </location>
</feature>
<organism evidence="8 9">
    <name type="scientific">Clavelina lepadiformis</name>
    <name type="common">Light-bulb sea squirt</name>
    <name type="synonym">Ascidia lepadiformis</name>
    <dbReference type="NCBI Taxonomy" id="159417"/>
    <lineage>
        <taxon>Eukaryota</taxon>
        <taxon>Metazoa</taxon>
        <taxon>Chordata</taxon>
        <taxon>Tunicata</taxon>
        <taxon>Ascidiacea</taxon>
        <taxon>Aplousobranchia</taxon>
        <taxon>Clavelinidae</taxon>
        <taxon>Clavelina</taxon>
    </lineage>
</organism>
<feature type="transmembrane region" description="Helical" evidence="6">
    <location>
        <begin position="163"/>
        <end position="188"/>
    </location>
</feature>
<evidence type="ECO:0000256" key="2">
    <source>
        <dbReference type="ARBA" id="ARBA00006565"/>
    </source>
</evidence>
<dbReference type="InterPro" id="IPR019402">
    <property type="entry name" value="CWH43_N"/>
</dbReference>
<name>A0ABP0F2T3_CLALP</name>
<keyword evidence="4 6" id="KW-1133">Transmembrane helix</keyword>
<feature type="transmembrane region" description="Helical" evidence="6">
    <location>
        <begin position="98"/>
        <end position="119"/>
    </location>
</feature>
<accession>A0ABP0F2T3</accession>
<comment type="caution">
    <text evidence="8">The sequence shown here is derived from an EMBL/GenBank/DDBJ whole genome shotgun (WGS) entry which is preliminary data.</text>
</comment>